<dbReference type="EMBL" id="JACGWK010001653">
    <property type="protein sequence ID" value="KAL0284416.1"/>
    <property type="molecule type" value="Genomic_DNA"/>
</dbReference>
<sequence length="215" mass="24296">MTCRTSTFTAASTLDDDMPNLHIHSGFDFDDDMPNLQHSQRLRLHPRSLLLGHVLEKQAVKFPIGSLFLAVKACHFVICVLLKMAAGCHIIWNSKFSHELLERVESLCKLGYGDIAAQRIGTGPEALLRRTRPKSQSKLYNEDSSPGQEFQTYRTPLRLGLSSIQPPPQNSEVPNTPRQPRTLHYKYKAPPGIELPSRFWRLLLTFFTSSLILAS</sequence>
<feature type="region of interest" description="Disordered" evidence="1">
    <location>
        <begin position="131"/>
        <end position="150"/>
    </location>
</feature>
<feature type="compositionally biased region" description="Polar residues" evidence="1">
    <location>
        <begin position="170"/>
        <end position="179"/>
    </location>
</feature>
<feature type="compositionally biased region" description="Polar residues" evidence="1">
    <location>
        <begin position="136"/>
        <end position="150"/>
    </location>
</feature>
<name>A0AAW2IQJ1_9LAMI</name>
<protein>
    <submittedName>
        <fullName evidence="2">Uncharacterized protein</fullName>
    </submittedName>
</protein>
<organism evidence="2">
    <name type="scientific">Sesamum angustifolium</name>
    <dbReference type="NCBI Taxonomy" id="2727405"/>
    <lineage>
        <taxon>Eukaryota</taxon>
        <taxon>Viridiplantae</taxon>
        <taxon>Streptophyta</taxon>
        <taxon>Embryophyta</taxon>
        <taxon>Tracheophyta</taxon>
        <taxon>Spermatophyta</taxon>
        <taxon>Magnoliopsida</taxon>
        <taxon>eudicotyledons</taxon>
        <taxon>Gunneridae</taxon>
        <taxon>Pentapetalae</taxon>
        <taxon>asterids</taxon>
        <taxon>lamiids</taxon>
        <taxon>Lamiales</taxon>
        <taxon>Pedaliaceae</taxon>
        <taxon>Sesamum</taxon>
    </lineage>
</organism>
<dbReference type="AlphaFoldDB" id="A0AAW2IQJ1"/>
<reference evidence="2" key="1">
    <citation type="submission" date="2020-06" db="EMBL/GenBank/DDBJ databases">
        <authorList>
            <person name="Li T."/>
            <person name="Hu X."/>
            <person name="Zhang T."/>
            <person name="Song X."/>
            <person name="Zhang H."/>
            <person name="Dai N."/>
            <person name="Sheng W."/>
            <person name="Hou X."/>
            <person name="Wei L."/>
        </authorList>
    </citation>
    <scope>NUCLEOTIDE SEQUENCE</scope>
    <source>
        <strain evidence="2">G01</strain>
        <tissue evidence="2">Leaf</tissue>
    </source>
</reference>
<evidence type="ECO:0000256" key="1">
    <source>
        <dbReference type="SAM" id="MobiDB-lite"/>
    </source>
</evidence>
<accession>A0AAW2IQJ1</accession>
<evidence type="ECO:0000313" key="2">
    <source>
        <dbReference type="EMBL" id="KAL0284416.1"/>
    </source>
</evidence>
<feature type="region of interest" description="Disordered" evidence="1">
    <location>
        <begin position="162"/>
        <end position="181"/>
    </location>
</feature>
<reference evidence="2" key="2">
    <citation type="journal article" date="2024" name="Plant">
        <title>Genomic evolution and insights into agronomic trait innovations of Sesamum species.</title>
        <authorList>
            <person name="Miao H."/>
            <person name="Wang L."/>
            <person name="Qu L."/>
            <person name="Liu H."/>
            <person name="Sun Y."/>
            <person name="Le M."/>
            <person name="Wang Q."/>
            <person name="Wei S."/>
            <person name="Zheng Y."/>
            <person name="Lin W."/>
            <person name="Duan Y."/>
            <person name="Cao H."/>
            <person name="Xiong S."/>
            <person name="Wang X."/>
            <person name="Wei L."/>
            <person name="Li C."/>
            <person name="Ma Q."/>
            <person name="Ju M."/>
            <person name="Zhao R."/>
            <person name="Li G."/>
            <person name="Mu C."/>
            <person name="Tian Q."/>
            <person name="Mei H."/>
            <person name="Zhang T."/>
            <person name="Gao T."/>
            <person name="Zhang H."/>
        </authorList>
    </citation>
    <scope>NUCLEOTIDE SEQUENCE</scope>
    <source>
        <strain evidence="2">G01</strain>
    </source>
</reference>
<gene>
    <name evidence="2" type="ORF">Sangu_2828300</name>
</gene>
<proteinExistence type="predicted"/>
<comment type="caution">
    <text evidence="2">The sequence shown here is derived from an EMBL/GenBank/DDBJ whole genome shotgun (WGS) entry which is preliminary data.</text>
</comment>